<reference evidence="1" key="1">
    <citation type="journal article" date="2022" name="Front. Genet.">
        <title>Chromosome-Scale Assembly of the Dendrobium nobile Genome Provides Insights Into the Molecular Mechanism of the Biosynthesis of the Medicinal Active Ingredient of Dendrobium.</title>
        <authorList>
            <person name="Xu Q."/>
            <person name="Niu S.-C."/>
            <person name="Li K.-L."/>
            <person name="Zheng P.-J."/>
            <person name="Zhang X.-J."/>
            <person name="Jia Y."/>
            <person name="Liu Y."/>
            <person name="Niu Y.-X."/>
            <person name="Yu L.-H."/>
            <person name="Chen D.-F."/>
            <person name="Zhang G.-Q."/>
        </authorList>
    </citation>
    <scope>NUCLEOTIDE SEQUENCE</scope>
    <source>
        <tissue evidence="1">Leaf</tissue>
    </source>
</reference>
<organism evidence="1 2">
    <name type="scientific">Dendrobium nobile</name>
    <name type="common">Orchid</name>
    <dbReference type="NCBI Taxonomy" id="94219"/>
    <lineage>
        <taxon>Eukaryota</taxon>
        <taxon>Viridiplantae</taxon>
        <taxon>Streptophyta</taxon>
        <taxon>Embryophyta</taxon>
        <taxon>Tracheophyta</taxon>
        <taxon>Spermatophyta</taxon>
        <taxon>Magnoliopsida</taxon>
        <taxon>Liliopsida</taxon>
        <taxon>Asparagales</taxon>
        <taxon>Orchidaceae</taxon>
        <taxon>Epidendroideae</taxon>
        <taxon>Malaxideae</taxon>
        <taxon>Dendrobiinae</taxon>
        <taxon>Dendrobium</taxon>
    </lineage>
</organism>
<proteinExistence type="predicted"/>
<protein>
    <submittedName>
        <fullName evidence="1">Uncharacterized protein</fullName>
    </submittedName>
</protein>
<dbReference type="EMBL" id="JAGYWB010000013">
    <property type="protein sequence ID" value="KAI0500218.1"/>
    <property type="molecule type" value="Genomic_DNA"/>
</dbReference>
<evidence type="ECO:0000313" key="1">
    <source>
        <dbReference type="EMBL" id="KAI0500218.1"/>
    </source>
</evidence>
<keyword evidence="2" id="KW-1185">Reference proteome</keyword>
<dbReference type="AlphaFoldDB" id="A0A8T3AW18"/>
<comment type="caution">
    <text evidence="1">The sequence shown here is derived from an EMBL/GenBank/DDBJ whole genome shotgun (WGS) entry which is preliminary data.</text>
</comment>
<gene>
    <name evidence="1" type="ORF">KFK09_018427</name>
</gene>
<dbReference type="Proteomes" id="UP000829196">
    <property type="component" value="Unassembled WGS sequence"/>
</dbReference>
<evidence type="ECO:0000313" key="2">
    <source>
        <dbReference type="Proteomes" id="UP000829196"/>
    </source>
</evidence>
<name>A0A8T3AW18_DENNO</name>
<accession>A0A8T3AW18</accession>
<sequence>MNSATTPSDANFSFKGKLSSPFPYIVTCQQESNSRIMPIYYLPSVSATVRYRVHNDKHLQDVKP</sequence>